<dbReference type="Proteomes" id="UP000252189">
    <property type="component" value="Unassembled WGS sequence"/>
</dbReference>
<dbReference type="EMBL" id="QPHM01000001">
    <property type="protein sequence ID" value="RCU48217.1"/>
    <property type="molecule type" value="Genomic_DNA"/>
</dbReference>
<dbReference type="AlphaFoldDB" id="A0A368NC97"/>
<dbReference type="Pfam" id="PF25923">
    <property type="entry name" value="DUF7969"/>
    <property type="match status" value="1"/>
</dbReference>
<sequence length="100" mass="11253">MTYPVTYYCPHCEAVVELERDGYLADKSVTPYPLEGWTYVDADDDVESADGVRFVCGEDGTLRDDDESGCGDPFYLSYVRYENGEEVAAVPESEYVRIGR</sequence>
<comment type="caution">
    <text evidence="2">The sequence shown here is derived from an EMBL/GenBank/DDBJ whole genome shotgun (WGS) entry which is preliminary data.</text>
</comment>
<proteinExistence type="predicted"/>
<reference evidence="2 3" key="1">
    <citation type="submission" date="2018-07" db="EMBL/GenBank/DDBJ databases">
        <title>Genome sequences of Haloplanus salinus JCM 18368T.</title>
        <authorList>
            <person name="Kim Y.B."/>
            <person name="Roh S.W."/>
        </authorList>
    </citation>
    <scope>NUCLEOTIDE SEQUENCE [LARGE SCALE GENOMIC DNA]</scope>
    <source>
        <strain evidence="2 3">JCM 18368</strain>
    </source>
</reference>
<name>A0A368NC97_9EURY</name>
<dbReference type="InterPro" id="IPR058275">
    <property type="entry name" value="DUF7969"/>
</dbReference>
<organism evidence="2 3">
    <name type="scientific">Haloplanus salinus</name>
    <dbReference type="NCBI Taxonomy" id="1126245"/>
    <lineage>
        <taxon>Archaea</taxon>
        <taxon>Methanobacteriati</taxon>
        <taxon>Methanobacteriota</taxon>
        <taxon>Stenosarchaea group</taxon>
        <taxon>Halobacteria</taxon>
        <taxon>Halobacteriales</taxon>
        <taxon>Haloferacaceae</taxon>
        <taxon>Haloplanus</taxon>
    </lineage>
</organism>
<dbReference type="OrthoDB" id="313263at2157"/>
<gene>
    <name evidence="2" type="ORF">DU504_13420</name>
</gene>
<evidence type="ECO:0000313" key="2">
    <source>
        <dbReference type="EMBL" id="RCU48217.1"/>
    </source>
</evidence>
<evidence type="ECO:0000259" key="1">
    <source>
        <dbReference type="Pfam" id="PF25923"/>
    </source>
</evidence>
<evidence type="ECO:0000313" key="3">
    <source>
        <dbReference type="Proteomes" id="UP000252189"/>
    </source>
</evidence>
<keyword evidence="3" id="KW-1185">Reference proteome</keyword>
<accession>A0A368NC97</accession>
<feature type="domain" description="DUF7969" evidence="1">
    <location>
        <begin position="1"/>
        <end position="65"/>
    </location>
</feature>
<dbReference type="RefSeq" id="WP_114449852.1">
    <property type="nucleotide sequence ID" value="NZ_QPHM01000001.1"/>
</dbReference>
<protein>
    <recommendedName>
        <fullName evidence="1">DUF7969 domain-containing protein</fullName>
    </recommendedName>
</protein>